<dbReference type="KEGG" id="mbr:MONBRDRAFT_8834"/>
<dbReference type="Proteomes" id="UP000001357">
    <property type="component" value="Unassembled WGS sequence"/>
</dbReference>
<evidence type="ECO:0000313" key="3">
    <source>
        <dbReference type="Proteomes" id="UP000001357"/>
    </source>
</evidence>
<name>A9V194_MONBE</name>
<dbReference type="AlphaFoldDB" id="A9V194"/>
<accession>A9V194</accession>
<protein>
    <submittedName>
        <fullName evidence="2">Uncharacterized protein</fullName>
    </submittedName>
</protein>
<evidence type="ECO:0000313" key="2">
    <source>
        <dbReference type="EMBL" id="EDQ88892.1"/>
    </source>
</evidence>
<proteinExistence type="predicted"/>
<dbReference type="InParanoid" id="A9V194"/>
<keyword evidence="3" id="KW-1185">Reference proteome</keyword>
<reference evidence="2 3" key="1">
    <citation type="journal article" date="2008" name="Nature">
        <title>The genome of the choanoflagellate Monosiga brevicollis and the origin of metazoans.</title>
        <authorList>
            <consortium name="JGI Sequencing"/>
            <person name="King N."/>
            <person name="Westbrook M.J."/>
            <person name="Young S.L."/>
            <person name="Kuo A."/>
            <person name="Abedin M."/>
            <person name="Chapman J."/>
            <person name="Fairclough S."/>
            <person name="Hellsten U."/>
            <person name="Isogai Y."/>
            <person name="Letunic I."/>
            <person name="Marr M."/>
            <person name="Pincus D."/>
            <person name="Putnam N."/>
            <person name="Rokas A."/>
            <person name="Wright K.J."/>
            <person name="Zuzow R."/>
            <person name="Dirks W."/>
            <person name="Good M."/>
            <person name="Goodstein D."/>
            <person name="Lemons D."/>
            <person name="Li W."/>
            <person name="Lyons J.B."/>
            <person name="Morris A."/>
            <person name="Nichols S."/>
            <person name="Richter D.J."/>
            <person name="Salamov A."/>
            <person name="Bork P."/>
            <person name="Lim W.A."/>
            <person name="Manning G."/>
            <person name="Miller W.T."/>
            <person name="McGinnis W."/>
            <person name="Shapiro H."/>
            <person name="Tjian R."/>
            <person name="Grigoriev I.V."/>
            <person name="Rokhsar D."/>
        </authorList>
    </citation>
    <scope>NUCLEOTIDE SEQUENCE [LARGE SCALE GENOMIC DNA]</scope>
    <source>
        <strain evidence="3">MX1 / ATCC 50154</strain>
    </source>
</reference>
<organism evidence="2 3">
    <name type="scientific">Monosiga brevicollis</name>
    <name type="common">Choanoflagellate</name>
    <dbReference type="NCBI Taxonomy" id="81824"/>
    <lineage>
        <taxon>Eukaryota</taxon>
        <taxon>Choanoflagellata</taxon>
        <taxon>Craspedida</taxon>
        <taxon>Salpingoecidae</taxon>
        <taxon>Monosiga</taxon>
    </lineage>
</organism>
<dbReference type="GeneID" id="5891742"/>
<dbReference type="RefSeq" id="XP_001746505.1">
    <property type="nucleotide sequence ID" value="XM_001746453.1"/>
</dbReference>
<feature type="region of interest" description="Disordered" evidence="1">
    <location>
        <begin position="55"/>
        <end position="76"/>
    </location>
</feature>
<dbReference type="EMBL" id="CH991553">
    <property type="protein sequence ID" value="EDQ88892.1"/>
    <property type="molecule type" value="Genomic_DNA"/>
</dbReference>
<sequence length="179" mass="20529">MSTVGTPPPSRASCEQSRQTRLSFDSLDTVLHQRHYGHTTRRVHEARARARARRRRQFAGSSIHHSTETVTPSHQNPTRLNEYFLAARRLPLNRVIGRHNEYASIVSAETRAHQHWHPLPYSLLLYRDSLVVLGFSACGRYIIAYRLISRERGDKLRFNAAAHGRPLPCRILSASWLTS</sequence>
<gene>
    <name evidence="2" type="ORF">MONBRDRAFT_8834</name>
</gene>
<evidence type="ECO:0000256" key="1">
    <source>
        <dbReference type="SAM" id="MobiDB-lite"/>
    </source>
</evidence>
<feature type="compositionally biased region" description="Polar residues" evidence="1">
    <location>
        <begin position="59"/>
        <end position="76"/>
    </location>
</feature>